<organism evidence="4 5">
    <name type="scientific">Christiangramia echinicola</name>
    <dbReference type="NCBI Taxonomy" id="279359"/>
    <lineage>
        <taxon>Bacteria</taxon>
        <taxon>Pseudomonadati</taxon>
        <taxon>Bacteroidota</taxon>
        <taxon>Flavobacteriia</taxon>
        <taxon>Flavobacteriales</taxon>
        <taxon>Flavobacteriaceae</taxon>
        <taxon>Christiangramia</taxon>
    </lineage>
</organism>
<feature type="transmembrane region" description="Helical" evidence="2">
    <location>
        <begin position="6"/>
        <end position="22"/>
    </location>
</feature>
<evidence type="ECO:0000313" key="5">
    <source>
        <dbReference type="Proteomes" id="UP000198858"/>
    </source>
</evidence>
<evidence type="ECO:0000256" key="1">
    <source>
        <dbReference type="SAM" id="MobiDB-lite"/>
    </source>
</evidence>
<feature type="compositionally biased region" description="Pro residues" evidence="1">
    <location>
        <begin position="397"/>
        <end position="406"/>
    </location>
</feature>
<dbReference type="Proteomes" id="UP000198858">
    <property type="component" value="Chromosome I"/>
</dbReference>
<feature type="domain" description="Peptidase M56" evidence="3">
    <location>
        <begin position="151"/>
        <end position="255"/>
    </location>
</feature>
<sequence length="687" mass="79951">MLEYIVKSGSCLVVLFCFYKLFMEGESCHRIKRAYLLLALTISIILPLITISYEVDVPTKEVAETFIYSAQENDSEVAEISNWEEQAPYLLLIIYSVGFVFFGFRFYKNLSALISEAKRNDKQQDLPYIYVLLSRKLNPHSFFQYIFLNKEEYRNHEISSAVMEHEKAHVDQKHSLDLLFIELLHVIFWFNPVFIYFKRSVKLNHEFLADSRVIKKNYNPLDYSNLLFQYSSGRHYNSLSSPISHSSIKKRIIMITKSFSLRRLALRSVIFFPVLGGCIYLFNEDIVAKPNYIKSVNNPVSFVETIQERKMLIIKVVEKNIWLNQKEVNLNNFKDAVNRITSSWSQEEMKKPLFQIDFQNSTTEFIERLNKEYRKTKLSKISETEFFAPSPVAPGSTPAPPPPPPVKQRVGKVPAPADVNSDNYSDRESLFSVRITGKTLKVDGEEIKAKDFSKTLDKLSEGKTDEELKNYNFRMHISDPAPGFMEELNEEFKKSRMSKVTGHDILPPPPPAPPAAPVHEESSEVNRAHRERAREWREMKDAEREAIEAERERIREIENRLREDEKLTKAERKAMLQQVNAKEAEVQRKMKEVERSHAEIEREHKEMEREQKRMQRIEHNVPDAPSPPPAPDPIESINKFEKEGGDFFHNGKKVSANQARKIVREEEYSMIRVRKGSSGKDELEIID</sequence>
<dbReference type="InterPro" id="IPR008756">
    <property type="entry name" value="Peptidase_M56"/>
</dbReference>
<dbReference type="PANTHER" id="PTHR34978:SF3">
    <property type="entry name" value="SLR0241 PROTEIN"/>
    <property type="match status" value="1"/>
</dbReference>
<dbReference type="RefSeq" id="WP_089663411.1">
    <property type="nucleotide sequence ID" value="NZ_LT629745.1"/>
</dbReference>
<feature type="transmembrane region" description="Helical" evidence="2">
    <location>
        <begin position="264"/>
        <end position="282"/>
    </location>
</feature>
<feature type="region of interest" description="Disordered" evidence="1">
    <location>
        <begin position="508"/>
        <end position="546"/>
    </location>
</feature>
<evidence type="ECO:0000256" key="2">
    <source>
        <dbReference type="SAM" id="Phobius"/>
    </source>
</evidence>
<feature type="region of interest" description="Disordered" evidence="1">
    <location>
        <begin position="389"/>
        <end position="424"/>
    </location>
</feature>
<protein>
    <submittedName>
        <fullName evidence="4">Signal transducer regulating beta-lactamase production, contains metallopeptidase domain</fullName>
    </submittedName>
</protein>
<gene>
    <name evidence="4" type="ORF">SAMN04488552_2828</name>
</gene>
<feature type="compositionally biased region" description="Basic and acidic residues" evidence="1">
    <location>
        <begin position="518"/>
        <end position="546"/>
    </location>
</feature>
<evidence type="ECO:0000259" key="3">
    <source>
        <dbReference type="Pfam" id="PF05569"/>
    </source>
</evidence>
<accession>A0A1H1RB58</accession>
<keyword evidence="2" id="KW-0472">Membrane</keyword>
<feature type="compositionally biased region" description="Basic and acidic residues" evidence="1">
    <location>
        <begin position="582"/>
        <end position="613"/>
    </location>
</feature>
<keyword evidence="2" id="KW-0812">Transmembrane</keyword>
<feature type="region of interest" description="Disordered" evidence="1">
    <location>
        <begin position="581"/>
        <end position="613"/>
    </location>
</feature>
<feature type="region of interest" description="Disordered" evidence="1">
    <location>
        <begin position="619"/>
        <end position="638"/>
    </location>
</feature>
<feature type="transmembrane region" description="Helical" evidence="2">
    <location>
        <begin position="34"/>
        <end position="53"/>
    </location>
</feature>
<dbReference type="AlphaFoldDB" id="A0A1H1RB58"/>
<dbReference type="InterPro" id="IPR052173">
    <property type="entry name" value="Beta-lactam_resp_regulator"/>
</dbReference>
<name>A0A1H1RB58_9FLAO</name>
<feature type="transmembrane region" description="Helical" evidence="2">
    <location>
        <begin position="89"/>
        <end position="107"/>
    </location>
</feature>
<dbReference type="STRING" id="1250231.SAMN04488552_2828"/>
<keyword evidence="2" id="KW-1133">Transmembrane helix</keyword>
<dbReference type="EMBL" id="LT629745">
    <property type="protein sequence ID" value="SDS32961.1"/>
    <property type="molecule type" value="Genomic_DNA"/>
</dbReference>
<dbReference type="PANTHER" id="PTHR34978">
    <property type="entry name" value="POSSIBLE SENSOR-TRANSDUCER PROTEIN BLAR"/>
    <property type="match status" value="1"/>
</dbReference>
<dbReference type="Pfam" id="PF05569">
    <property type="entry name" value="Peptidase_M56"/>
    <property type="match status" value="1"/>
</dbReference>
<evidence type="ECO:0000313" key="4">
    <source>
        <dbReference type="EMBL" id="SDS32961.1"/>
    </source>
</evidence>
<proteinExistence type="predicted"/>
<reference evidence="4 5" key="1">
    <citation type="submission" date="2016-10" db="EMBL/GenBank/DDBJ databases">
        <authorList>
            <person name="Varghese N."/>
            <person name="Submissions S."/>
        </authorList>
    </citation>
    <scope>NUCLEOTIDE SEQUENCE [LARGE SCALE GENOMIC DNA]</scope>
    <source>
        <strain evidence="4 5">Mar_2010_102</strain>
    </source>
</reference>
<keyword evidence="5" id="KW-1185">Reference proteome</keyword>